<gene>
    <name evidence="2" type="ORF">RDWZM_000745</name>
</gene>
<organism evidence="2 3">
    <name type="scientific">Blomia tropicalis</name>
    <name type="common">Mite</name>
    <dbReference type="NCBI Taxonomy" id="40697"/>
    <lineage>
        <taxon>Eukaryota</taxon>
        <taxon>Metazoa</taxon>
        <taxon>Ecdysozoa</taxon>
        <taxon>Arthropoda</taxon>
        <taxon>Chelicerata</taxon>
        <taxon>Arachnida</taxon>
        <taxon>Acari</taxon>
        <taxon>Acariformes</taxon>
        <taxon>Sarcoptiformes</taxon>
        <taxon>Astigmata</taxon>
        <taxon>Glycyphagoidea</taxon>
        <taxon>Echimyopodidae</taxon>
        <taxon>Blomia</taxon>
    </lineage>
</organism>
<name>A0A9Q0MEI0_BLOTA</name>
<evidence type="ECO:0000313" key="2">
    <source>
        <dbReference type="EMBL" id="KAJ6222200.1"/>
    </source>
</evidence>
<feature type="region of interest" description="Disordered" evidence="1">
    <location>
        <begin position="200"/>
        <end position="220"/>
    </location>
</feature>
<sequence>MSNHSSSPTTPPLMNGTIINDVNANAMAPQSKPLQSTPPIHQSDLGMSRKLVRSDSTFGEDIFDESLNELSQLNQRHLLRQQWYRKNNLPRRFSLQLLKNPQHSQQHQSEIPESLKFFAKTCLFDINSGTNRTFMNDERNNALLTMAAAVASSARTKSNPTSPIKSISGYMSENRCVTMNTDEDQNSCSMQTQIVITNSSTNNEQTSSQQSLTNNGQQQQLVRSKSLDDLNSLIFPYNGSQCQSATIIPDIETNCTTIGGGGGGNNLMAYPMMGLPTHYSSFNRIDHTYQNITSENTTGLTPPFFPWSSSSGPPSHCHVADNQNLLPPDLPFVGVNNSMKGMSISSHEINNTGNNQQLQTSSLTNSNASTNVSLCDIDNVMKRISSLRV</sequence>
<dbReference type="Proteomes" id="UP001142055">
    <property type="component" value="Chromosome 1"/>
</dbReference>
<dbReference type="EMBL" id="JAPWDV010000001">
    <property type="protein sequence ID" value="KAJ6222200.1"/>
    <property type="molecule type" value="Genomic_DNA"/>
</dbReference>
<dbReference type="AlphaFoldDB" id="A0A9Q0MEI0"/>
<proteinExistence type="predicted"/>
<accession>A0A9Q0MEI0</accession>
<reference evidence="2" key="1">
    <citation type="submission" date="2022-12" db="EMBL/GenBank/DDBJ databases">
        <title>Genome assemblies of Blomia tropicalis.</title>
        <authorList>
            <person name="Cui Y."/>
        </authorList>
    </citation>
    <scope>NUCLEOTIDE SEQUENCE</scope>
    <source>
        <tissue evidence="2">Adult mites</tissue>
    </source>
</reference>
<evidence type="ECO:0000256" key="1">
    <source>
        <dbReference type="SAM" id="MobiDB-lite"/>
    </source>
</evidence>
<comment type="caution">
    <text evidence="2">The sequence shown here is derived from an EMBL/GenBank/DDBJ whole genome shotgun (WGS) entry which is preliminary data.</text>
</comment>
<evidence type="ECO:0000313" key="3">
    <source>
        <dbReference type="Proteomes" id="UP001142055"/>
    </source>
</evidence>
<protein>
    <submittedName>
        <fullName evidence="2">Uncharacterized protein</fullName>
    </submittedName>
</protein>
<keyword evidence="3" id="KW-1185">Reference proteome</keyword>